<reference evidence="1 2" key="1">
    <citation type="journal article" date="2011" name="J. Bacteriol.">
        <title>Complete genome sequence of Burkholderia rhizoxinica, an endosymbiont of Rhizopus microsporus.</title>
        <authorList>
            <person name="Lackner G."/>
            <person name="Moebius N."/>
            <person name="Partida-Martinez L."/>
            <person name="Hertweck C."/>
        </authorList>
    </citation>
    <scope>NUCLEOTIDE SEQUENCE [LARGE SCALE GENOMIC DNA]</scope>
    <source>
        <strain evidence="2">DSM 19002 / CIP 109453 / HKI 454</strain>
    </source>
</reference>
<gene>
    <name evidence="1" type="ordered locus">RBRH_03647</name>
</gene>
<sequence>MRQTDFITCPAETLQTRDFDEDPELPERYIHLLNS</sequence>
<dbReference type="HOGENOM" id="CLU_3363861_0_0_4"/>
<evidence type="ECO:0000313" key="1">
    <source>
        <dbReference type="EMBL" id="CBW74957.1"/>
    </source>
</evidence>
<proteinExistence type="predicted"/>
<accession>E5AQS5</accession>
<protein>
    <submittedName>
        <fullName evidence="1">Uncharacterized protein</fullName>
    </submittedName>
</protein>
<dbReference type="EMBL" id="FR687359">
    <property type="protein sequence ID" value="CBW74957.1"/>
    <property type="molecule type" value="Genomic_DNA"/>
</dbReference>
<organism evidence="1 2">
    <name type="scientific">Mycetohabitans rhizoxinica (strain DSM 19002 / CIP 109453 / HKI 454)</name>
    <name type="common">Paraburkholderia rhizoxinica</name>
    <dbReference type="NCBI Taxonomy" id="882378"/>
    <lineage>
        <taxon>Bacteria</taxon>
        <taxon>Pseudomonadati</taxon>
        <taxon>Pseudomonadota</taxon>
        <taxon>Betaproteobacteria</taxon>
        <taxon>Burkholderiales</taxon>
        <taxon>Burkholderiaceae</taxon>
        <taxon>Mycetohabitans</taxon>
    </lineage>
</organism>
<evidence type="ECO:0000313" key="2">
    <source>
        <dbReference type="Proteomes" id="UP000007437"/>
    </source>
</evidence>
<dbReference type="AlphaFoldDB" id="E5AQS5"/>
<dbReference type="Proteomes" id="UP000007437">
    <property type="component" value="Chromosome"/>
</dbReference>
<dbReference type="KEGG" id="brh:RBRH_03647"/>
<name>E5AQS5_MYCRK</name>